<dbReference type="InterPro" id="IPR050256">
    <property type="entry name" value="Glycosyltransferase_2"/>
</dbReference>
<dbReference type="EMBL" id="RHHQ01000023">
    <property type="protein sequence ID" value="RNB81116.1"/>
    <property type="molecule type" value="Genomic_DNA"/>
</dbReference>
<dbReference type="PANTHER" id="PTHR48090">
    <property type="entry name" value="UNDECAPRENYL-PHOSPHATE 4-DEOXY-4-FORMAMIDO-L-ARABINOSE TRANSFERASE-RELATED"/>
    <property type="match status" value="1"/>
</dbReference>
<dbReference type="Proteomes" id="UP000271031">
    <property type="component" value="Unassembled WGS sequence"/>
</dbReference>
<accession>A0A3M8CZ61</accession>
<protein>
    <submittedName>
        <fullName evidence="2">Glycosyltransferase family 2 protein</fullName>
    </submittedName>
</protein>
<dbReference type="RefSeq" id="WP_122920797.1">
    <property type="nucleotide sequence ID" value="NZ_RHHQ01000023.1"/>
</dbReference>
<organism evidence="2 3">
    <name type="scientific">Brevibacillus fluminis</name>
    <dbReference type="NCBI Taxonomy" id="511487"/>
    <lineage>
        <taxon>Bacteria</taxon>
        <taxon>Bacillati</taxon>
        <taxon>Bacillota</taxon>
        <taxon>Bacilli</taxon>
        <taxon>Bacillales</taxon>
        <taxon>Paenibacillaceae</taxon>
        <taxon>Brevibacillus</taxon>
    </lineage>
</organism>
<reference evidence="2 3" key="1">
    <citation type="submission" date="2018-10" db="EMBL/GenBank/DDBJ databases">
        <title>Phylogenomics of Brevibacillus.</title>
        <authorList>
            <person name="Dunlap C."/>
        </authorList>
    </citation>
    <scope>NUCLEOTIDE SEQUENCE [LARGE SCALE GENOMIC DNA]</scope>
    <source>
        <strain evidence="2 3">JCM 15716</strain>
    </source>
</reference>
<dbReference type="InterPro" id="IPR001173">
    <property type="entry name" value="Glyco_trans_2-like"/>
</dbReference>
<comment type="caution">
    <text evidence="2">The sequence shown here is derived from an EMBL/GenBank/DDBJ whole genome shotgun (WGS) entry which is preliminary data.</text>
</comment>
<dbReference type="Gene3D" id="3.90.550.10">
    <property type="entry name" value="Spore Coat Polysaccharide Biosynthesis Protein SpsA, Chain A"/>
    <property type="match status" value="1"/>
</dbReference>
<dbReference type="InterPro" id="IPR029044">
    <property type="entry name" value="Nucleotide-diphossugar_trans"/>
</dbReference>
<evidence type="ECO:0000259" key="1">
    <source>
        <dbReference type="Pfam" id="PF00535"/>
    </source>
</evidence>
<keyword evidence="2" id="KW-0808">Transferase</keyword>
<dbReference type="PANTHER" id="PTHR48090:SF7">
    <property type="entry name" value="RFBJ PROTEIN"/>
    <property type="match status" value="1"/>
</dbReference>
<proteinExistence type="predicted"/>
<sequence length="231" mass="25351">MNKVSIVIPAYNEEQHIASTLAAIRTWAYDVECIVVDDGSRDKTAMLAALHADRVISLPDNRGKGFALQTGWEQAKGDVVLLLDADLEESAIQAGQLLAPVMGGECDMAIAVLPVPSQKIGLGLAKGLARYGIRTLTGFVPQAPLSGQRAVRKEVLQAMRRLDDGFGIEVGLTIDALRAGFRVQEVPIPFTHRQTGNDWHGYWHRGREFLAVGRALGRKWQETKVVSTWLR</sequence>
<dbReference type="Pfam" id="PF00535">
    <property type="entry name" value="Glycos_transf_2"/>
    <property type="match status" value="1"/>
</dbReference>
<dbReference type="AlphaFoldDB" id="A0A3M8CZ61"/>
<keyword evidence="3" id="KW-1185">Reference proteome</keyword>
<feature type="domain" description="Glycosyltransferase 2-like" evidence="1">
    <location>
        <begin position="5"/>
        <end position="120"/>
    </location>
</feature>
<gene>
    <name evidence="2" type="ORF">EDM56_25650</name>
</gene>
<dbReference type="SUPFAM" id="SSF53448">
    <property type="entry name" value="Nucleotide-diphospho-sugar transferases"/>
    <property type="match status" value="1"/>
</dbReference>
<evidence type="ECO:0000313" key="3">
    <source>
        <dbReference type="Proteomes" id="UP000271031"/>
    </source>
</evidence>
<dbReference type="CDD" id="cd04179">
    <property type="entry name" value="DPM_DPG-synthase_like"/>
    <property type="match status" value="1"/>
</dbReference>
<evidence type="ECO:0000313" key="2">
    <source>
        <dbReference type="EMBL" id="RNB81116.1"/>
    </source>
</evidence>
<dbReference type="OrthoDB" id="396512at2"/>
<name>A0A3M8CZ61_9BACL</name>
<dbReference type="GO" id="GO:0016740">
    <property type="term" value="F:transferase activity"/>
    <property type="evidence" value="ECO:0007669"/>
    <property type="project" value="UniProtKB-KW"/>
</dbReference>